<dbReference type="Gene3D" id="4.10.91.10">
    <property type="entry name" value="Cytochrome c oxidase, subunit VIIa"/>
    <property type="match status" value="1"/>
</dbReference>
<dbReference type="GO" id="GO:0097250">
    <property type="term" value="P:mitochondrial respirasome assembly"/>
    <property type="evidence" value="ECO:0007669"/>
    <property type="project" value="TreeGrafter"/>
</dbReference>
<proteinExistence type="inferred from homology"/>
<protein>
    <submittedName>
        <fullName evidence="6">Uncharacterized protein</fullName>
    </submittedName>
</protein>
<dbReference type="Proteomes" id="UP000092462">
    <property type="component" value="Unassembled WGS sequence"/>
</dbReference>
<dbReference type="EnsemblMetazoa" id="PPAI009668-RA">
    <property type="protein sequence ID" value="PPAI009668-PA"/>
    <property type="gene ID" value="PPAI009668"/>
</dbReference>
<keyword evidence="5" id="KW-0472">Membrane</keyword>
<dbReference type="InterPro" id="IPR036539">
    <property type="entry name" value="Cyt_c_oxidase_su7a_sf"/>
</dbReference>
<dbReference type="GO" id="GO:0045277">
    <property type="term" value="C:respiratory chain complex IV"/>
    <property type="evidence" value="ECO:0007669"/>
    <property type="project" value="InterPro"/>
</dbReference>
<evidence type="ECO:0000256" key="5">
    <source>
        <dbReference type="ARBA" id="ARBA00023136"/>
    </source>
</evidence>
<dbReference type="InterPro" id="IPR003177">
    <property type="entry name" value="Cytc_oxidase_su7a_met"/>
</dbReference>
<dbReference type="GO" id="GO:0006123">
    <property type="term" value="P:mitochondrial electron transport, cytochrome c to oxygen"/>
    <property type="evidence" value="ECO:0007669"/>
    <property type="project" value="InterPro"/>
</dbReference>
<sequence>MLRVGRILVAKSPGILGRKPFPTILKSAGSPNEVKHYGSGTKIYIGGSHGGEEARAAEIVSEKIAYSIATKIGKKVPGVPSGAPAPTEDHREEFRKFKETQAKFQKDDGLPVFLKAGMRDRALYLSTLALAVLGVAMQFKFYYSLG</sequence>
<keyword evidence="3" id="KW-0999">Mitochondrion inner membrane</keyword>
<keyword evidence="7" id="KW-1185">Reference proteome</keyword>
<dbReference type="SUPFAM" id="SSF81419">
    <property type="entry name" value="Mitochondrial cytochrome c oxidase subunit VIIa"/>
    <property type="match status" value="1"/>
</dbReference>
<dbReference type="PANTHER" id="PTHR10510:SF11">
    <property type="entry name" value="CYTOCHROME C OXIDASE SUBUNIT 7A, MITOCHONDRIAL"/>
    <property type="match status" value="1"/>
</dbReference>
<accession>A0A1B0DMS6</accession>
<evidence type="ECO:0000256" key="1">
    <source>
        <dbReference type="ARBA" id="ARBA00004273"/>
    </source>
</evidence>
<reference evidence="6" key="1">
    <citation type="submission" date="2022-08" db="UniProtKB">
        <authorList>
            <consortium name="EnsemblMetazoa"/>
        </authorList>
    </citation>
    <scope>IDENTIFICATION</scope>
    <source>
        <strain evidence="6">Israel</strain>
    </source>
</reference>
<dbReference type="PANTHER" id="PTHR10510">
    <property type="entry name" value="CYTOCHROME C OXIDASE POLYPEPTIDE 7A"/>
    <property type="match status" value="1"/>
</dbReference>
<evidence type="ECO:0000256" key="4">
    <source>
        <dbReference type="ARBA" id="ARBA00023128"/>
    </source>
</evidence>
<evidence type="ECO:0000313" key="7">
    <source>
        <dbReference type="Proteomes" id="UP000092462"/>
    </source>
</evidence>
<evidence type="ECO:0000256" key="2">
    <source>
        <dbReference type="ARBA" id="ARBA00009331"/>
    </source>
</evidence>
<keyword evidence="4" id="KW-0496">Mitochondrion</keyword>
<organism evidence="6 7">
    <name type="scientific">Phlebotomus papatasi</name>
    <name type="common">Sandfly</name>
    <dbReference type="NCBI Taxonomy" id="29031"/>
    <lineage>
        <taxon>Eukaryota</taxon>
        <taxon>Metazoa</taxon>
        <taxon>Ecdysozoa</taxon>
        <taxon>Arthropoda</taxon>
        <taxon>Hexapoda</taxon>
        <taxon>Insecta</taxon>
        <taxon>Pterygota</taxon>
        <taxon>Neoptera</taxon>
        <taxon>Endopterygota</taxon>
        <taxon>Diptera</taxon>
        <taxon>Nematocera</taxon>
        <taxon>Psychodoidea</taxon>
        <taxon>Psychodidae</taxon>
        <taxon>Phlebotomus</taxon>
        <taxon>Phlebotomus</taxon>
    </lineage>
</organism>
<dbReference type="GO" id="GO:0005743">
    <property type="term" value="C:mitochondrial inner membrane"/>
    <property type="evidence" value="ECO:0007669"/>
    <property type="project" value="UniProtKB-SubCell"/>
</dbReference>
<comment type="similarity">
    <text evidence="2">Belongs to the cytochrome c oxidase VIIa family.</text>
</comment>
<evidence type="ECO:0000256" key="3">
    <source>
        <dbReference type="ARBA" id="ARBA00022792"/>
    </source>
</evidence>
<name>A0A1B0DMS6_PHLPP</name>
<comment type="subcellular location">
    <subcellularLocation>
        <location evidence="1">Mitochondrion inner membrane</location>
    </subcellularLocation>
</comment>
<dbReference type="EMBL" id="AJVK01037581">
    <property type="status" value="NOT_ANNOTATED_CDS"/>
    <property type="molecule type" value="Genomic_DNA"/>
</dbReference>
<evidence type="ECO:0000313" key="6">
    <source>
        <dbReference type="EnsemblMetazoa" id="PPAI009668-PA"/>
    </source>
</evidence>
<dbReference type="GO" id="GO:0002082">
    <property type="term" value="P:regulation of oxidative phosphorylation"/>
    <property type="evidence" value="ECO:0007669"/>
    <property type="project" value="TreeGrafter"/>
</dbReference>
<dbReference type="AlphaFoldDB" id="A0A1B0DMS6"/>
<dbReference type="VEuPathDB" id="VectorBase:PPAI009668"/>